<dbReference type="AlphaFoldDB" id="A0A7G8PX77"/>
<feature type="domain" description="Glycosyltransferase subfamily 4-like N-terminal" evidence="2">
    <location>
        <begin position="27"/>
        <end position="169"/>
    </location>
</feature>
<evidence type="ECO:0000313" key="4">
    <source>
        <dbReference type="Proteomes" id="UP000515514"/>
    </source>
</evidence>
<name>A0A7G8PX77_9FLAO</name>
<protein>
    <submittedName>
        <fullName evidence="3">Galacturonosyltransferase</fullName>
    </submittedName>
</protein>
<dbReference type="Proteomes" id="UP000515514">
    <property type="component" value="Chromosome"/>
</dbReference>
<keyword evidence="3" id="KW-0808">Transferase</keyword>
<dbReference type="SUPFAM" id="SSF53756">
    <property type="entry name" value="UDP-Glycosyltransferase/glycogen phosphorylase"/>
    <property type="match status" value="1"/>
</dbReference>
<dbReference type="GO" id="GO:0016757">
    <property type="term" value="F:glycosyltransferase activity"/>
    <property type="evidence" value="ECO:0007669"/>
    <property type="project" value="InterPro"/>
</dbReference>
<dbReference type="CDD" id="cd03808">
    <property type="entry name" value="GT4_CapM-like"/>
    <property type="match status" value="1"/>
</dbReference>
<accession>A0A7G8PX77</accession>
<evidence type="ECO:0000259" key="1">
    <source>
        <dbReference type="Pfam" id="PF00534"/>
    </source>
</evidence>
<dbReference type="PANTHER" id="PTHR45947:SF3">
    <property type="entry name" value="SULFOQUINOVOSYL TRANSFERASE SQD2"/>
    <property type="match status" value="1"/>
</dbReference>
<proteinExistence type="predicted"/>
<sequence>MSKPKLIRITTVPLSLEKLLEGQLGYMNRFFDITAVSSEEERLRRYGEREGVNTFYVDLTREITPFKDLRAVFTLFRYLKRNKPEIVHTHTPKAGIVGMMAAYFAGVPIRLHTVAGLPLLEAKGFKRLLLNFVERLTYRFATHVYPNSKGLKNIIIEQGFTSSNKLKVIGDGSSNGIDTQFFSKAHFSEEQIAQEKALLGIPDSDFVFVFVGRIVKDKGVHEMIEAFSLLQKKYTNTTLLLVGPFEDDLDPISESTKKILNKHPKILTTGYREEVRPFYALSNALVFPSYREGFPNVVLQAGAMELPAVVSNINGCNEIIEHLTNGLIVEVKNSNELKKAMEKLLHDKTLFTHMKDHARPHILGRYERHAVWEALHAEYDKQLSGI</sequence>
<evidence type="ECO:0000313" key="3">
    <source>
        <dbReference type="EMBL" id="QNJ98943.1"/>
    </source>
</evidence>
<dbReference type="KEGG" id="alti:ALE3EI_2405"/>
<dbReference type="Pfam" id="PF13579">
    <property type="entry name" value="Glyco_trans_4_4"/>
    <property type="match status" value="1"/>
</dbReference>
<evidence type="ECO:0000259" key="2">
    <source>
        <dbReference type="Pfam" id="PF13579"/>
    </source>
</evidence>
<dbReference type="PANTHER" id="PTHR45947">
    <property type="entry name" value="SULFOQUINOVOSYL TRANSFERASE SQD2"/>
    <property type="match status" value="1"/>
</dbReference>
<keyword evidence="4" id="KW-1185">Reference proteome</keyword>
<dbReference type="InterPro" id="IPR001296">
    <property type="entry name" value="Glyco_trans_1"/>
</dbReference>
<dbReference type="InterPro" id="IPR050194">
    <property type="entry name" value="Glycosyltransferase_grp1"/>
</dbReference>
<gene>
    <name evidence="3" type="ORF">ALE3EI_2405</name>
</gene>
<feature type="domain" description="Glycosyl transferase family 1" evidence="1">
    <location>
        <begin position="195"/>
        <end position="359"/>
    </location>
</feature>
<reference evidence="3 4" key="1">
    <citation type="submission" date="2020-04" db="EMBL/GenBank/DDBJ databases">
        <title>Genome sequence of Altibacter aquimarinus strain ALE3EI.</title>
        <authorList>
            <person name="Oh H.-M."/>
            <person name="Jang D."/>
        </authorList>
    </citation>
    <scope>NUCLEOTIDE SEQUENCE [LARGE SCALE GENOMIC DNA]</scope>
    <source>
        <strain evidence="3 4">ALE3EI</strain>
    </source>
</reference>
<dbReference type="EMBL" id="CP052909">
    <property type="protein sequence ID" value="QNJ98943.1"/>
    <property type="molecule type" value="Genomic_DNA"/>
</dbReference>
<dbReference type="Gene3D" id="3.40.50.2000">
    <property type="entry name" value="Glycogen Phosphorylase B"/>
    <property type="match status" value="2"/>
</dbReference>
<dbReference type="Pfam" id="PF00534">
    <property type="entry name" value="Glycos_transf_1"/>
    <property type="match status" value="1"/>
</dbReference>
<organism evidence="3 4">
    <name type="scientific">Constantimarinum furrinae</name>
    <dbReference type="NCBI Taxonomy" id="2562285"/>
    <lineage>
        <taxon>Bacteria</taxon>
        <taxon>Pseudomonadati</taxon>
        <taxon>Bacteroidota</taxon>
        <taxon>Flavobacteriia</taxon>
        <taxon>Flavobacteriales</taxon>
        <taxon>Flavobacteriaceae</taxon>
        <taxon>Altibacter/Constantimarinum group</taxon>
        <taxon>Constantimarinum</taxon>
    </lineage>
</organism>
<dbReference type="RefSeq" id="WP_186989012.1">
    <property type="nucleotide sequence ID" value="NZ_CP052909.1"/>
</dbReference>
<dbReference type="InterPro" id="IPR028098">
    <property type="entry name" value="Glyco_trans_4-like_N"/>
</dbReference>